<evidence type="ECO:0000256" key="3">
    <source>
        <dbReference type="ARBA" id="ARBA00023015"/>
    </source>
</evidence>
<dbReference type="InterPro" id="IPR039422">
    <property type="entry name" value="MarR/SlyA-like"/>
</dbReference>
<dbReference type="Pfam" id="PF22381">
    <property type="entry name" value="Staph_reg_Sar_Rot"/>
    <property type="match status" value="1"/>
</dbReference>
<keyword evidence="8" id="KW-1185">Reference proteome</keyword>
<keyword evidence="4" id="KW-0238">DNA-binding</keyword>
<dbReference type="InterPro" id="IPR036390">
    <property type="entry name" value="WH_DNA-bd_sf"/>
</dbReference>
<evidence type="ECO:0000259" key="6">
    <source>
        <dbReference type="PROSITE" id="PS50995"/>
    </source>
</evidence>
<feature type="domain" description="HTH marR-type" evidence="6">
    <location>
        <begin position="15"/>
        <end position="145"/>
    </location>
</feature>
<dbReference type="InterPro" id="IPR055166">
    <property type="entry name" value="Transc_reg_Sar_Rot_HTH"/>
</dbReference>
<evidence type="ECO:0000256" key="4">
    <source>
        <dbReference type="ARBA" id="ARBA00023125"/>
    </source>
</evidence>
<dbReference type="PROSITE" id="PS50995">
    <property type="entry name" value="HTH_MARR_2"/>
    <property type="match status" value="1"/>
</dbReference>
<name>A0ABU3S2G1_9HYPH</name>
<proteinExistence type="predicted"/>
<sequence length="151" mass="16563">MTTGPAAASPALRLDNFLCFAVYTAGHAFNRLYKPLLEALGLTYPQYLAMVALWEKDDQTVGELGEKLFLESNTLTPLLKRLEGMGLVTRVRDKADERQVRLQLTEAGRALREKAETVPPCVLDAAGMTAADAGALTEAVTKLRDTLLRRD</sequence>
<dbReference type="Gene3D" id="1.10.10.10">
    <property type="entry name" value="Winged helix-like DNA-binding domain superfamily/Winged helix DNA-binding domain"/>
    <property type="match status" value="1"/>
</dbReference>
<keyword evidence="3" id="KW-0805">Transcription regulation</keyword>
<dbReference type="InterPro" id="IPR036388">
    <property type="entry name" value="WH-like_DNA-bd_sf"/>
</dbReference>
<evidence type="ECO:0000313" key="8">
    <source>
        <dbReference type="Proteomes" id="UP001254257"/>
    </source>
</evidence>
<evidence type="ECO:0000256" key="5">
    <source>
        <dbReference type="ARBA" id="ARBA00023163"/>
    </source>
</evidence>
<keyword evidence="2" id="KW-0963">Cytoplasm</keyword>
<dbReference type="PRINTS" id="PR00598">
    <property type="entry name" value="HTHMARR"/>
</dbReference>
<dbReference type="PANTHER" id="PTHR33164">
    <property type="entry name" value="TRANSCRIPTIONAL REGULATOR, MARR FAMILY"/>
    <property type="match status" value="1"/>
</dbReference>
<evidence type="ECO:0000313" key="7">
    <source>
        <dbReference type="EMBL" id="MDU0338969.1"/>
    </source>
</evidence>
<dbReference type="PANTHER" id="PTHR33164:SF5">
    <property type="entry name" value="ORGANIC HYDROPEROXIDE RESISTANCE TRANSCRIPTIONAL REGULATOR"/>
    <property type="match status" value="1"/>
</dbReference>
<dbReference type="Proteomes" id="UP001254257">
    <property type="component" value="Unassembled WGS sequence"/>
</dbReference>
<comment type="subcellular location">
    <subcellularLocation>
        <location evidence="1">Cytoplasm</location>
    </subcellularLocation>
</comment>
<dbReference type="SUPFAM" id="SSF46785">
    <property type="entry name" value="Winged helix' DNA-binding domain"/>
    <property type="match status" value="1"/>
</dbReference>
<protein>
    <submittedName>
        <fullName evidence="7">MarR family transcriptional regulator</fullName>
    </submittedName>
</protein>
<dbReference type="EMBL" id="JAWDID010000003">
    <property type="protein sequence ID" value="MDU0338969.1"/>
    <property type="molecule type" value="Genomic_DNA"/>
</dbReference>
<dbReference type="SMART" id="SM00347">
    <property type="entry name" value="HTH_MARR"/>
    <property type="match status" value="1"/>
</dbReference>
<evidence type="ECO:0000256" key="2">
    <source>
        <dbReference type="ARBA" id="ARBA00022490"/>
    </source>
</evidence>
<organism evidence="7 8">
    <name type="scientific">Bosea rubneri</name>
    <dbReference type="NCBI Taxonomy" id="3075434"/>
    <lineage>
        <taxon>Bacteria</taxon>
        <taxon>Pseudomonadati</taxon>
        <taxon>Pseudomonadota</taxon>
        <taxon>Alphaproteobacteria</taxon>
        <taxon>Hyphomicrobiales</taxon>
        <taxon>Boseaceae</taxon>
        <taxon>Bosea</taxon>
    </lineage>
</organism>
<gene>
    <name evidence="7" type="ORF">RKE40_03720</name>
</gene>
<keyword evidence="5" id="KW-0804">Transcription</keyword>
<dbReference type="RefSeq" id="WP_316016888.1">
    <property type="nucleotide sequence ID" value="NZ_JAWDID010000003.1"/>
</dbReference>
<comment type="caution">
    <text evidence="7">The sequence shown here is derived from an EMBL/GenBank/DDBJ whole genome shotgun (WGS) entry which is preliminary data.</text>
</comment>
<accession>A0ABU3S2G1</accession>
<dbReference type="InterPro" id="IPR000835">
    <property type="entry name" value="HTH_MarR-typ"/>
</dbReference>
<evidence type="ECO:0000256" key="1">
    <source>
        <dbReference type="ARBA" id="ARBA00004496"/>
    </source>
</evidence>
<reference evidence="7 8" key="1">
    <citation type="submission" date="2023-09" db="EMBL/GenBank/DDBJ databases">
        <title>Whole genome shotgun sequencing (WGS) of Bosea sp. ZW T0_25, isolated from stored onions (Allium cepa).</title>
        <authorList>
            <person name="Stoll D.A."/>
            <person name="Huch M."/>
        </authorList>
    </citation>
    <scope>NUCLEOTIDE SEQUENCE [LARGE SCALE GENOMIC DNA]</scope>
    <source>
        <strain evidence="7 8">ZW T0_25</strain>
    </source>
</reference>